<feature type="compositionally biased region" description="Polar residues" evidence="11">
    <location>
        <begin position="4447"/>
        <end position="4456"/>
    </location>
</feature>
<feature type="compositionally biased region" description="Polar residues" evidence="11">
    <location>
        <begin position="135"/>
        <end position="144"/>
    </location>
</feature>
<keyword evidence="6 10" id="KW-0175">Coiled coil</keyword>
<feature type="compositionally biased region" description="Basic and acidic residues" evidence="11">
    <location>
        <begin position="3492"/>
        <end position="3516"/>
    </location>
</feature>
<dbReference type="InterPro" id="IPR010912">
    <property type="entry name" value="SPOC_met"/>
</dbReference>
<keyword evidence="7" id="KW-0804">Transcription</keyword>
<feature type="compositionally biased region" description="Basic and acidic residues" evidence="11">
    <location>
        <begin position="3259"/>
        <end position="3269"/>
    </location>
</feature>
<feature type="compositionally biased region" description="Low complexity" evidence="11">
    <location>
        <begin position="4517"/>
        <end position="4550"/>
    </location>
</feature>
<comment type="similarity">
    <text evidence="2">Belongs to the RRM Spen family.</text>
</comment>
<feature type="compositionally biased region" description="Basic and acidic residues" evidence="11">
    <location>
        <begin position="1062"/>
        <end position="1107"/>
    </location>
</feature>
<feature type="compositionally biased region" description="Pro residues" evidence="11">
    <location>
        <begin position="601"/>
        <end position="611"/>
    </location>
</feature>
<feature type="compositionally biased region" description="Polar residues" evidence="11">
    <location>
        <begin position="3650"/>
        <end position="3659"/>
    </location>
</feature>
<dbReference type="InterPro" id="IPR016194">
    <property type="entry name" value="SPOC-like_C_dom_sf"/>
</dbReference>
<feature type="compositionally biased region" description="Basic and acidic residues" evidence="11">
    <location>
        <begin position="3436"/>
        <end position="3457"/>
    </location>
</feature>
<feature type="compositionally biased region" description="Basic and acidic residues" evidence="11">
    <location>
        <begin position="768"/>
        <end position="789"/>
    </location>
</feature>
<feature type="compositionally biased region" description="Basic and acidic residues" evidence="11">
    <location>
        <begin position="1366"/>
        <end position="1379"/>
    </location>
</feature>
<feature type="compositionally biased region" description="Basic and acidic residues" evidence="11">
    <location>
        <begin position="3577"/>
        <end position="3593"/>
    </location>
</feature>
<dbReference type="Gene3D" id="3.30.70.330">
    <property type="match status" value="4"/>
</dbReference>
<feature type="compositionally biased region" description="Basic and acidic residues" evidence="11">
    <location>
        <begin position="638"/>
        <end position="659"/>
    </location>
</feature>
<sequence>MRETRHLWVGNLPDNTREDKISDHFKRYGRIEKVKVLSKRGSDGEVQAVVAFVDLRSAQKAHNAVNTIGDKQLQTNYSEQAAMTSTSRHDSSPLAGNRHSQSATHRGYTSHRSDSKTSEGHAGDRPHSDRRRSHQGSSDSSRNPDLSDSKSSQKGSKDLVEGGNKKTERKNKTESKSKKKTKKADDSGKNVVSKPAKHKASRGRSPTVKKKTANRKQKHQGSSSDEDRATSSSYSSGTTGRSSSVSSGSSSVSSSRSNSSVSSSPRSTTAESDSEGGQKLVTMIIKKLPARPSVNNLREGIYHEFKKCGKVKSVVIRGDNNNRHALVLFRNASEANKSVNHAKSKLLFGAAIEAAIYEGEVSGKELQECGGIIDEFHPRASRTLFVGNLDKTVGYSDIQNIFVRFGEIVAIEIKRQNNVPQYAFLQYTDIASVVKAIQKMDGEKLGKNTLKLGFGKTVISSCIWVAGVTESFTEHYLASCFQKHGPVEYVVIDRNRGQALVFYCKFEPAQLALASLRGRKMNGSRLKLDFASHKLIELFLTDMQNSGQTATTFESIRHLILSAPTTPSAPPPTTSSSRSSSRPGSSHPYSSAPDSYFDRYQPPPTYDPSAPPRSEWRGWEERSRGRNVYHNVSPRGRRAYDDDRPERPDYYHRDEESFNDRLPPNYDPDYTDYPRREHSREYSGAPLPRGYADDYHRGLKPRDRRDPVYHSRHSPGRILRRSRSNSPRSGAQSRRGRIRDFDPKLEPRLHEHRDVPTGRGRSPARSPGSREDRGSGSDTYPRKYREHRYGSPGHYYSPPRRGLSPYSRRADERRVELRDGRSLPGSPRSGQGVRSKVVQDNSSQWSGASSRSQAASKPSESDEPWSAGQADYDRSRSETPTRDENLDSIGEIIIKQPVVSSVITRTVKQEISRQKSIDTTSTKTDASTKSSSRASSVHSEKEVETKPRKKLDSVVSERVSSSRGHLLQRVHSQSPPADSGSSKSTSRSQTEKIRKFPHDERRKSKVVSQRDSVQSGSDTESGRKDQKHRIKTEKDPSKRHRDSRGSSSNLLKREYSPSMEKAALKLKETVNVKQERSSLEEKDQKRRLDDRLDISDDRSNSDRERSTSKKRRHSELHASDNEVKSSSADKERRLSGSQDHRHGTQDRDNDENHAKPNKRVRKVSVKHDAPMSIASQSFMDEAIDDEVLDSGPEAREPSSQFRPRLSVKEEDIEVMPEMEVTEEVIDHSVDLQETEEVELEDKEHVPEESVPSVPVTKKSVGKVAIAQPFVSSYNPYSSTIVSATALMPVQVTKHKQGTEHSDIKKSENETPDQPASNLTELEKEKLHLEQLLSKLDSEQKLEPKEAGEVADIYITGITQKLKSHGKKDNKENPKAKELEISEAEEQPLTTAETTPVDTLEIQKPDIPVAAPEHHPVIDEVVAASDEEVITEVVEDEVVMVTNEEPVPVPIHTEEQKDKDVDLSKSYRKQMEAQRLKEQKRKEKELKSLLKKQRKEQERQSKLVQKMRGPSQAIISAVDEEEETESSLDGSSQATPVSNVLSASDTTPHTEIMAESTKHDAVFHEQKKADASNGDKDTPVAAQEKIGKHAEQVMQLEVEETKEIKKSPHVQKKEDHRPENRDIHKQPGSKASETAAKMAPPTNKTPIQVSPYTPKSASSLGKSSQTSHRSSSSNTNTPSPSQPKRKPHHHPEQHPHVRKTSSSGHRPDKHGQRSHPSKYHPADPKRRKVDHRQSSKHHESERKRNVYSPPKQVANLTVALNVSPSEPLGMKELETLKAELESMRNQLSMDMSPGFLSPSSEEETGTSPMSPILKSPTAERFMGLTMDTAEGKNLMVSPSQNRAQRLKQLGKVKKKTPLEDLTVVTVKEEEKIREMKKKLEDQRQLEFRHMRLFRSSIFEQDSARLSHLQQTSEPNLMEAKPSPMTSAPLFSNLVDLNIDNKPLFSSLIESSTMSSDTYHPQTVTATDNLSQVPKNAFPLSSDIINPATVESGCEIAGEELCVQNTEEVDRAQAEETESSNKAISVVGNESTFESVQTEDISLPQEEVTTKEDDTLPSSLKTNVPNPDFVPTHSDVSEKEEVALKADAPLEDTSDAQVETSVKIQPDVDHIVEDPASIEVVQQEDVAIYSEEVAPLEVLEEHVITEMDTEENAAPQEDATSVDKLNIEENMPEAKFETKNLNNENVESISSVDVEQKDEQLVLENIVEPEKVADDVVVEESYTSEVIPAVDDDFIESDLVIDAEEEIDSIPEMTKEQNVATESLQEIIPEVVDEILPQAISCDAEVNLPQSPIKSETTLKDDETIEAKIISTDNPLPKTECKKSVHLDSQPEGQVKKQLKPVSAMSESKEKKEIPFATKKDKTQGHTIKKHKTLLPSSKGDVLSSKIKKIKTEERRPMKTDKVEGKIKKDPKKLHKKIFKDQGASGKSPKTSEKVEKSSKTPSESTEKKIEKTKSKEKPTQKAEKKYDSSKPSKEFSSKIKSDKPVSKHKEGTKLHKSDAKLIKKEISDKSPSDSKLQKSAQSHEKSQSEVKVKPTSQERPSIDQKLSKVSSQDKTSSGDGKSSKSLHNQVKTSNEAKHSKLVESSKPDKSSSSSKHVSSHKSSGEKKFKSKHSEERKKLHKTSKDGHHSEGKVSKTDDTRHSTSKPHSSERHGDVTKTSSKKDKSKSESKKESVSGHDKKKTLLKKSSQKSLDTDQPVKKKPRLEERKLSITPHLTKSSFLNPSDSDEPPSSPVKKEPLQASSSKSKFSKYWSSDSDIEDVKPTPTKPSKIENSAKSKYSKPPVKQQHISSDSDSSDNYDDFISKMNKSSTAKKSAFYSSTDDESTDSDGQVTEKVSKPTVVQKVAKMERHGDSDQSDRSSHYKESPMSRKESPSMRHREQTKDKSKDRSKQSSTEKNIKEKVVKPEKKKKLEKKKLKKVPKKQVSDSEEEDDRDKRSKDRFHAKQAFDSEDEEISSHHTKAKVKKEHSSASHFKSRAPEEPRHSSLTSKLSSSSSSAESQDVPPPSPPSSFLTTKTIKTHTSYNPDYKDQFSASASLKKEPSSKTKPSDPRSIYSSSSSDLDSDLDFGNKPASTESPHFSKEERKTLLGMTSSDSDEDFNKVVIEPEPKAVEKKPEVKPKLVSKSQAPLKPSSEEITHKHSDYEGTKQPHKSSSSKSSENRPSKKHSELKSKSSFSETRVSSKQGDVRSEKKVKSKHEADIKKESSSSERPDKRQEENKPQKKHKTSLKVSEERSSGKHEEKIRESSDSGKKTSSKSLSKSERPTKPERSSSSGKTSQDSHKRHDDGGKIRHKHSGDKIRHKGEHHKLKSKTSMSKPHDTSEERRAPSKDEKVVKSSSSKTGSELHKPQHIKEKKSHPKVTEFTKAKRPDETKSLQSSAEKGKTDKHKHLDIKSSPSPSAKHVERKEAPKKREKGDEENESDNSLPGSSFFMASDTESKAVHQKADTKQQELKSDKNEEIEEKVFSPQTHSSPVQTSNLTKSIFSPSQSFETEERFSDTELKIVDSATDDIKHEPKQSVSRKSSLSYDSAERTKDVAKVKEERKRTKSRDLSPAESRQLALSAMERFQLQHERRRKNLEQQKTLERQRDEEAVRSIMGDDESDDLVSSSSDADYLSSRITKSYSDNEPSAESSYYSQPKPPVEEAAPLSDSLTPDASIQTDKSDTDKGKSSDMEPRSKAEEIELAAAVSSIEGLFDDFKDKQSSDPDSSYQAFDEPTKPTRTSPRQDIATYDESAVREAAEAASALLSDPLFPDKNTSSNEPAALPEVQEFSPMPKDAYSVVGGRSPGSSSSAAGFKTQSPRKESPIRRRSIERSQVKQTVDVKPVYEEPQPTLKKQSPEQNITSEKTLPVQPTASPRQKPAPLQPISTPKQVTPPQPQIPVQPVTIPATKHHPQPPPPVPNMSEARPFVPLSSAKTVQPEPSIKETMHSPQIGVHAELPPALPVPSHRPSKDAHPAALPERKPSGSTHVHDIALPKQTQGVVGAKTNTLPPFLMQGLRPDPYAPYNVPGPHLQKFPTSSSHAPLPHAKVSPQASPTFKFPTTSPINPQSAMQSPQHRPPATHVISPTPFVSPLPSNKAFPSVHQHAAFTHTQVTPGVEQKTPPLPVQSPTTVPALSSPGLQSRPHPVSPHLTSPRLPSATMGNLPSPTIRHSQPSYPFQAKQETPPNIQHSIQQPPTTLPSHSPPPTAVAKQHPRAPPPTAVITPVQKPQDTPPEPVRHQPPPTTHTSNQQSQRPPNTQPMPFQPTAVSAPQNRPMLAYQTVPGQQPRLLPPSGQMEPATTAVTPKSEPKPMQQMQIPPSYLYQQGLLYQKFPIAPGVSFPRSPFGYMPGMHIPIGFPPQASRPPTSVEQPRSFAPPPHAQFSQSHGPLSHPVSQPQSQPPQGDRGTPQTPTNKGRATPGTPKPPTTPQSPHVPSSPSAQGIPPQQMVMMGGRAPEPRPSLHEGSSRPSASQQDASAMVAKHFSMSGFPSPMQHRNAGQMNPSVFQTRPGLPAGFPPQIYRPEMGAPPFSHHLAMQSQQPPSQTRPPTSGHFYPPTEQQQPSSQPQKPTVETHHPALYHPAPSTRPSAPEPPMHHQQPLQHHPRAPVHHSYQQQPTQQDQMHHPQSPHLQHPNHPPRQHAPTQQTLYHPPSQPSRQRTIPPAEQPHTQTPPYQPPPETAPQNQQPPHHVARSEPTPAPQEQGKEAQASLAHLFTRYPVIWQGKVAIKMEFAAVQIHYVCGNSELAESGLPKHVEDESGLCVLRIARRMRLYPAQLGTLSSRMATESDFCMLLALPCGRDKEDIVRQTNQLSTSFIKYMKDKEVAGIAESQVTTFGQQQRILHIFPPCDFTSSYLQQRAPDLLSNVADIQHLLIVITPPA</sequence>
<feature type="compositionally biased region" description="Polar residues" evidence="11">
    <location>
        <begin position="2712"/>
        <end position="2721"/>
    </location>
</feature>
<keyword evidence="3" id="KW-0597">Phosphoprotein</keyword>
<evidence type="ECO:0000256" key="10">
    <source>
        <dbReference type="SAM" id="Coils"/>
    </source>
</evidence>
<feature type="compositionally biased region" description="Basic and acidic residues" evidence="11">
    <location>
        <begin position="3158"/>
        <end position="3171"/>
    </location>
</feature>
<feature type="compositionally biased region" description="Basic and acidic residues" evidence="11">
    <location>
        <begin position="2933"/>
        <end position="2947"/>
    </location>
</feature>
<evidence type="ECO:0000256" key="9">
    <source>
        <dbReference type="PROSITE-ProRule" id="PRU00176"/>
    </source>
</evidence>
<feature type="region of interest" description="Disordered" evidence="11">
    <location>
        <begin position="80"/>
        <end position="278"/>
    </location>
</feature>
<feature type="compositionally biased region" description="Basic and acidic residues" evidence="11">
    <location>
        <begin position="1115"/>
        <end position="1154"/>
    </location>
</feature>
<feature type="compositionally biased region" description="Basic and acidic residues" evidence="11">
    <location>
        <begin position="2601"/>
        <end position="2676"/>
    </location>
</feature>
<feature type="compositionally biased region" description="Low complexity" evidence="11">
    <location>
        <begin position="842"/>
        <end position="856"/>
    </location>
</feature>
<dbReference type="InterPro" id="IPR000504">
    <property type="entry name" value="RRM_dom"/>
</dbReference>
<feature type="compositionally biased region" description="Polar residues" evidence="11">
    <location>
        <begin position="1641"/>
        <end position="1661"/>
    </location>
</feature>
<feature type="compositionally biased region" description="Basic and acidic residues" evidence="11">
    <location>
        <begin position="3278"/>
        <end position="3289"/>
    </location>
</feature>
<dbReference type="SUPFAM" id="SSF100939">
    <property type="entry name" value="SPOC domain-like"/>
    <property type="match status" value="1"/>
</dbReference>
<feature type="compositionally biased region" description="Low complexity" evidence="11">
    <location>
        <begin position="953"/>
        <end position="963"/>
    </location>
</feature>
<evidence type="ECO:0000256" key="5">
    <source>
        <dbReference type="ARBA" id="ARBA00023015"/>
    </source>
</evidence>
<feature type="compositionally biased region" description="Basic and acidic residues" evidence="11">
    <location>
        <begin position="3529"/>
        <end position="3552"/>
    </location>
</feature>
<feature type="compositionally biased region" description="Polar residues" evidence="11">
    <location>
        <begin position="3618"/>
        <end position="3636"/>
    </location>
</feature>
<evidence type="ECO:0000256" key="2">
    <source>
        <dbReference type="ARBA" id="ARBA00005387"/>
    </source>
</evidence>
<feature type="compositionally biased region" description="Basic and acidic residues" evidence="11">
    <location>
        <begin position="938"/>
        <end position="952"/>
    </location>
</feature>
<evidence type="ECO:0000256" key="4">
    <source>
        <dbReference type="ARBA" id="ARBA00022884"/>
    </source>
</evidence>
<accession>A0A6F9DTR3</accession>
<feature type="compositionally biased region" description="Pro residues" evidence="11">
    <location>
        <begin position="4212"/>
        <end position="4225"/>
    </location>
</feature>
<feature type="compositionally biased region" description="Basic and acidic residues" evidence="11">
    <location>
        <begin position="3316"/>
        <end position="3334"/>
    </location>
</feature>
<keyword evidence="8" id="KW-0539">Nucleus</keyword>
<feature type="compositionally biased region" description="Low complexity" evidence="11">
    <location>
        <begin position="2984"/>
        <end position="2999"/>
    </location>
</feature>
<feature type="compositionally biased region" description="Basic and acidic residues" evidence="11">
    <location>
        <begin position="3098"/>
        <end position="3119"/>
    </location>
</feature>
<dbReference type="FunFam" id="2.40.290.10:FF:000002">
    <property type="entry name" value="Spen family transcriptional repressor"/>
    <property type="match status" value="1"/>
</dbReference>
<feature type="compositionally biased region" description="Basic residues" evidence="11">
    <location>
        <begin position="2407"/>
        <end position="2416"/>
    </location>
</feature>
<feature type="compositionally biased region" description="Basic residues" evidence="11">
    <location>
        <begin position="2677"/>
        <end position="2687"/>
    </location>
</feature>
<feature type="region of interest" description="Disordered" evidence="11">
    <location>
        <begin position="4094"/>
        <end position="4250"/>
    </location>
</feature>
<name>A0A6F9DTR3_9ASCI</name>
<dbReference type="EMBL" id="LR790667">
    <property type="protein sequence ID" value="CAB3266529.1"/>
    <property type="molecule type" value="mRNA"/>
</dbReference>
<feature type="compositionally biased region" description="Polar residues" evidence="11">
    <location>
        <begin position="4032"/>
        <end position="4056"/>
    </location>
</feature>
<feature type="compositionally biased region" description="Polar residues" evidence="11">
    <location>
        <begin position="2018"/>
        <end position="2038"/>
    </location>
</feature>
<dbReference type="PANTHER" id="PTHR23189">
    <property type="entry name" value="RNA RECOGNITION MOTIF-CONTAINING"/>
    <property type="match status" value="1"/>
</dbReference>
<dbReference type="InterPro" id="IPR012677">
    <property type="entry name" value="Nucleotide-bd_a/b_plait_sf"/>
</dbReference>
<evidence type="ECO:0000256" key="7">
    <source>
        <dbReference type="ARBA" id="ARBA00023163"/>
    </source>
</evidence>
<dbReference type="FunFam" id="3.30.70.330:FF:000143">
    <property type="entry name" value="msx2-interacting protein-like isoform X1"/>
    <property type="match status" value="1"/>
</dbReference>
<dbReference type="SUPFAM" id="SSF54928">
    <property type="entry name" value="RNA-binding domain, RBD"/>
    <property type="match status" value="2"/>
</dbReference>
<feature type="compositionally biased region" description="Low complexity" evidence="11">
    <location>
        <begin position="574"/>
        <end position="591"/>
    </location>
</feature>
<feature type="region of interest" description="Disordered" evidence="11">
    <location>
        <begin position="1788"/>
        <end position="1813"/>
    </location>
</feature>
<evidence type="ECO:0000256" key="3">
    <source>
        <dbReference type="ARBA" id="ARBA00022553"/>
    </source>
</evidence>
<feature type="compositionally biased region" description="Polar residues" evidence="11">
    <location>
        <begin position="1006"/>
        <end position="1019"/>
    </location>
</feature>
<feature type="compositionally biased region" description="Low complexity" evidence="11">
    <location>
        <begin position="757"/>
        <end position="767"/>
    </location>
</feature>
<feature type="coiled-coil region" evidence="10">
    <location>
        <begin position="1857"/>
        <end position="1884"/>
    </location>
</feature>
<feature type="compositionally biased region" description="Basic residues" evidence="11">
    <location>
        <begin position="1025"/>
        <end position="1042"/>
    </location>
</feature>
<feature type="compositionally biased region" description="Basic and acidic residues" evidence="11">
    <location>
        <begin position="155"/>
        <end position="176"/>
    </location>
</feature>
<feature type="compositionally biased region" description="Polar residues" evidence="11">
    <location>
        <begin position="4108"/>
        <end position="4121"/>
    </location>
</feature>
<feature type="compositionally biased region" description="Basic and acidic residues" evidence="11">
    <location>
        <begin position="2345"/>
        <end position="2362"/>
    </location>
</feature>
<feature type="compositionally biased region" description="Basic and acidic residues" evidence="11">
    <location>
        <begin position="738"/>
        <end position="756"/>
    </location>
</feature>
<evidence type="ECO:0000256" key="8">
    <source>
        <dbReference type="ARBA" id="ARBA00023242"/>
    </source>
</evidence>
<feature type="compositionally biased region" description="Basic and acidic residues" evidence="11">
    <location>
        <begin position="1555"/>
        <end position="1577"/>
    </location>
</feature>
<feature type="compositionally biased region" description="Basic and acidic residues" evidence="11">
    <location>
        <begin position="4436"/>
        <end position="4446"/>
    </location>
</feature>
<feature type="compositionally biased region" description="Polar residues" evidence="11">
    <location>
        <begin position="4141"/>
        <end position="4175"/>
    </location>
</feature>
<feature type="compositionally biased region" description="Basic and acidic residues" evidence="11">
    <location>
        <begin position="2428"/>
        <end position="2531"/>
    </location>
</feature>
<feature type="compositionally biased region" description="Basic and acidic residues" evidence="11">
    <location>
        <begin position="1451"/>
        <end position="1487"/>
    </location>
</feature>
<feature type="compositionally biased region" description="Basic and acidic residues" evidence="11">
    <location>
        <begin position="3132"/>
        <end position="3147"/>
    </location>
</feature>
<feature type="compositionally biased region" description="Basic residues" evidence="11">
    <location>
        <begin position="2906"/>
        <end position="2921"/>
    </location>
</feature>
<feature type="compositionally biased region" description="Basic and acidic residues" evidence="11">
    <location>
        <begin position="808"/>
        <end position="821"/>
    </location>
</feature>
<feature type="compositionally biased region" description="Basic and acidic residues" evidence="11">
    <location>
        <begin position="2845"/>
        <end position="2890"/>
    </location>
</feature>
<feature type="compositionally biased region" description="Basic and acidic residues" evidence="11">
    <location>
        <begin position="907"/>
        <end position="916"/>
    </location>
</feature>
<dbReference type="PROSITE" id="PS50917">
    <property type="entry name" value="SPOC"/>
    <property type="match status" value="1"/>
</dbReference>
<keyword evidence="5" id="KW-0805">Transcription regulation</keyword>
<feature type="compositionally biased region" description="Low complexity" evidence="11">
    <location>
        <begin position="3780"/>
        <end position="3795"/>
    </location>
</feature>
<feature type="compositionally biased region" description="Basic and acidic residues" evidence="11">
    <location>
        <begin position="2573"/>
        <end position="2588"/>
    </location>
</feature>
<feature type="compositionally biased region" description="Basic residues" evidence="11">
    <location>
        <begin position="3290"/>
        <end position="3310"/>
    </location>
</feature>
<feature type="compositionally biased region" description="Basic and acidic residues" evidence="11">
    <location>
        <begin position="3661"/>
        <end position="3681"/>
    </location>
</feature>
<feature type="region of interest" description="Disordered" evidence="11">
    <location>
        <begin position="563"/>
        <end position="1203"/>
    </location>
</feature>
<feature type="compositionally biased region" description="Polar residues" evidence="11">
    <location>
        <begin position="1387"/>
        <end position="1396"/>
    </location>
</feature>
<dbReference type="CDD" id="cd21543">
    <property type="entry name" value="SPOC_SHARP"/>
    <property type="match status" value="1"/>
</dbReference>
<dbReference type="Pfam" id="PF00076">
    <property type="entry name" value="RRM_1"/>
    <property type="match status" value="3"/>
</dbReference>
<feature type="region of interest" description="Disordered" evidence="11">
    <location>
        <begin position="1292"/>
        <end position="1324"/>
    </location>
</feature>
<feature type="region of interest" description="Disordered" evidence="11">
    <location>
        <begin position="2010"/>
        <end position="2054"/>
    </location>
</feature>
<dbReference type="GO" id="GO:0003723">
    <property type="term" value="F:RNA binding"/>
    <property type="evidence" value="ECO:0007669"/>
    <property type="project" value="UniProtKB-UniRule"/>
</dbReference>
<feature type="region of interest" description="Disordered" evidence="11">
    <location>
        <begin position="2310"/>
        <end position="3969"/>
    </location>
</feature>
<evidence type="ECO:0000256" key="6">
    <source>
        <dbReference type="ARBA" id="ARBA00023054"/>
    </source>
</evidence>
<feature type="region of interest" description="Disordered" evidence="11">
    <location>
        <begin position="4265"/>
        <end position="4295"/>
    </location>
</feature>
<dbReference type="GO" id="GO:0005634">
    <property type="term" value="C:nucleus"/>
    <property type="evidence" value="ECO:0007669"/>
    <property type="project" value="UniProtKB-SubCell"/>
</dbReference>
<feature type="compositionally biased region" description="Low complexity" evidence="11">
    <location>
        <begin position="4589"/>
        <end position="4600"/>
    </location>
</feature>
<feature type="compositionally biased region" description="Basic residues" evidence="11">
    <location>
        <begin position="195"/>
        <end position="219"/>
    </location>
</feature>
<feature type="compositionally biased region" description="Polar residues" evidence="11">
    <location>
        <begin position="3011"/>
        <end position="3024"/>
    </location>
</feature>
<feature type="domain" description="RRM" evidence="12">
    <location>
        <begin position="5"/>
        <end position="80"/>
    </location>
</feature>
<feature type="compositionally biased region" description="Polar residues" evidence="11">
    <location>
        <begin position="4477"/>
        <end position="4487"/>
    </location>
</feature>
<feature type="compositionally biased region" description="Basic and acidic residues" evidence="11">
    <location>
        <begin position="3801"/>
        <end position="3816"/>
    </location>
</feature>
<feature type="compositionally biased region" description="Basic and acidic residues" evidence="11">
    <location>
        <begin position="1598"/>
        <end position="1624"/>
    </location>
</feature>
<proteinExistence type="evidence at transcript level"/>
<feature type="compositionally biased region" description="Low complexity" evidence="11">
    <location>
        <begin position="3605"/>
        <end position="3617"/>
    </location>
</feature>
<feature type="domain" description="SPOC" evidence="13">
    <location>
        <begin position="4690"/>
        <end position="4860"/>
    </location>
</feature>
<feature type="compositionally biased region" description="Low complexity" evidence="11">
    <location>
        <begin position="4373"/>
        <end position="4383"/>
    </location>
</feature>
<feature type="compositionally biased region" description="Basic and acidic residues" evidence="11">
    <location>
        <begin position="614"/>
        <end position="624"/>
    </location>
</feature>
<evidence type="ECO:0000256" key="1">
    <source>
        <dbReference type="ARBA" id="ARBA00004123"/>
    </source>
</evidence>
<feature type="compositionally biased region" description="Basic and acidic residues" evidence="11">
    <location>
        <begin position="3359"/>
        <end position="3373"/>
    </location>
</feature>
<feature type="compositionally biased region" description="Basic and acidic residues" evidence="11">
    <location>
        <begin position="672"/>
        <end position="681"/>
    </location>
</feature>
<feature type="region of interest" description="Disordered" evidence="11">
    <location>
        <begin position="1443"/>
        <end position="1757"/>
    </location>
</feature>
<feature type="compositionally biased region" description="Polar residues" evidence="11">
    <location>
        <begin position="3517"/>
        <end position="3527"/>
    </location>
</feature>
<feature type="compositionally biased region" description="Basic and acidic residues" evidence="11">
    <location>
        <begin position="2388"/>
        <end position="2406"/>
    </location>
</feature>
<dbReference type="PROSITE" id="PS50102">
    <property type="entry name" value="RRM"/>
    <property type="match status" value="3"/>
</dbReference>
<feature type="compositionally biased region" description="Basic and acidic residues" evidence="11">
    <location>
        <begin position="111"/>
        <end position="127"/>
    </location>
</feature>
<feature type="region of interest" description="Disordered" evidence="11">
    <location>
        <begin position="1360"/>
        <end position="1401"/>
    </location>
</feature>
<dbReference type="Gene3D" id="2.40.290.10">
    <property type="match status" value="1"/>
</dbReference>
<evidence type="ECO:0000313" key="14">
    <source>
        <dbReference type="EMBL" id="CAB3266529.1"/>
    </source>
</evidence>
<organism evidence="14">
    <name type="scientific">Phallusia mammillata</name>
    <dbReference type="NCBI Taxonomy" id="59560"/>
    <lineage>
        <taxon>Eukaryota</taxon>
        <taxon>Metazoa</taxon>
        <taxon>Chordata</taxon>
        <taxon>Tunicata</taxon>
        <taxon>Ascidiacea</taxon>
        <taxon>Phlebobranchia</taxon>
        <taxon>Ascidiidae</taxon>
        <taxon>Phallusia</taxon>
    </lineage>
</organism>
<feature type="domain" description="RRM" evidence="12">
    <location>
        <begin position="461"/>
        <end position="533"/>
    </location>
</feature>
<feature type="compositionally biased region" description="Low complexity" evidence="11">
    <location>
        <begin position="230"/>
        <end position="271"/>
    </location>
</feature>
<feature type="compositionally biased region" description="Basic and acidic residues" evidence="11">
    <location>
        <begin position="691"/>
        <end position="709"/>
    </location>
</feature>
<evidence type="ECO:0000256" key="11">
    <source>
        <dbReference type="SAM" id="MobiDB-lite"/>
    </source>
</evidence>
<feature type="compositionally biased region" description="Basic and acidic residues" evidence="11">
    <location>
        <begin position="2691"/>
        <end position="2708"/>
    </location>
</feature>
<feature type="compositionally biased region" description="Polar residues" evidence="11">
    <location>
        <begin position="4226"/>
        <end position="4237"/>
    </location>
</feature>
<feature type="compositionally biased region" description="Basic and acidic residues" evidence="11">
    <location>
        <begin position="3037"/>
        <end position="3049"/>
    </location>
</feature>
<protein>
    <submittedName>
        <fullName evidence="14">Msx2-interacting protein</fullName>
    </submittedName>
</protein>
<feature type="domain" description="RRM" evidence="12">
    <location>
        <begin position="382"/>
        <end position="457"/>
    </location>
</feature>
<feature type="compositionally biased region" description="Basic and acidic residues" evidence="11">
    <location>
        <begin position="871"/>
        <end position="885"/>
    </location>
</feature>
<feature type="compositionally biased region" description="Low complexity" evidence="11">
    <location>
        <begin position="979"/>
        <end position="988"/>
    </location>
</feature>
<feature type="region of interest" description="Disordered" evidence="11">
    <location>
        <begin position="4015"/>
        <end position="4079"/>
    </location>
</feature>
<feature type="compositionally biased region" description="Basic and acidic residues" evidence="11">
    <location>
        <begin position="1296"/>
        <end position="1308"/>
    </location>
</feature>
<gene>
    <name evidence="14" type="primary">Spen</name>
</gene>
<feature type="region of interest" description="Disordered" evidence="11">
    <location>
        <begin position="4337"/>
        <end position="4686"/>
    </location>
</feature>
<feature type="compositionally biased region" description="Low complexity" evidence="11">
    <location>
        <begin position="2549"/>
        <end position="2564"/>
    </location>
</feature>
<dbReference type="InterPro" id="IPR035979">
    <property type="entry name" value="RBD_domain_sf"/>
</dbReference>
<reference evidence="14" key="1">
    <citation type="submission" date="2020-04" db="EMBL/GenBank/DDBJ databases">
        <authorList>
            <person name="Neveu A P."/>
        </authorList>
    </citation>
    <scope>NUCLEOTIDE SEQUENCE</scope>
    <source>
        <tissue evidence="14">Whole embryo</tissue>
    </source>
</reference>
<keyword evidence="4 9" id="KW-0694">RNA-binding</keyword>
<feature type="compositionally biased region" description="Basic residues" evidence="11">
    <location>
        <begin position="710"/>
        <end position="723"/>
    </location>
</feature>
<feature type="compositionally biased region" description="Basic and acidic residues" evidence="11">
    <location>
        <begin position="3230"/>
        <end position="3251"/>
    </location>
</feature>
<feature type="compositionally biased region" description="Low complexity" evidence="11">
    <location>
        <begin position="2741"/>
        <end position="2754"/>
    </location>
</feature>
<feature type="compositionally biased region" description="Basic and acidic residues" evidence="11">
    <location>
        <begin position="1730"/>
        <end position="1743"/>
    </location>
</feature>
<feature type="compositionally biased region" description="Basic and acidic residues" evidence="11">
    <location>
        <begin position="989"/>
        <end position="1002"/>
    </location>
</feature>
<feature type="compositionally biased region" description="Polar residues" evidence="11">
    <location>
        <begin position="3834"/>
        <end position="3857"/>
    </location>
</feature>
<feature type="compositionally biased region" description="Low complexity" evidence="11">
    <location>
        <begin position="1662"/>
        <end position="1678"/>
    </location>
</feature>
<comment type="subcellular location">
    <subcellularLocation>
        <location evidence="1">Nucleus</location>
    </subcellularLocation>
</comment>
<feature type="compositionally biased region" description="Basic and acidic residues" evidence="11">
    <location>
        <begin position="3950"/>
        <end position="3969"/>
    </location>
</feature>
<feature type="compositionally biased region" description="Polar residues" evidence="11">
    <location>
        <begin position="1526"/>
        <end position="1548"/>
    </location>
</feature>
<feature type="compositionally biased region" description="Basic residues" evidence="11">
    <location>
        <begin position="1155"/>
        <end position="1164"/>
    </location>
</feature>
<feature type="compositionally biased region" description="Basic and acidic residues" evidence="11">
    <location>
        <begin position="3185"/>
        <end position="3220"/>
    </location>
</feature>
<dbReference type="SMART" id="SM00360">
    <property type="entry name" value="RRM"/>
    <property type="match status" value="4"/>
</dbReference>
<feature type="compositionally biased region" description="Low complexity" evidence="11">
    <location>
        <begin position="917"/>
        <end position="936"/>
    </location>
</feature>
<feature type="compositionally biased region" description="Low complexity" evidence="11">
    <location>
        <begin position="4410"/>
        <end position="4419"/>
    </location>
</feature>
<evidence type="ECO:0000259" key="12">
    <source>
        <dbReference type="PROSITE" id="PS50102"/>
    </source>
</evidence>
<evidence type="ECO:0000259" key="13">
    <source>
        <dbReference type="PROSITE" id="PS50917"/>
    </source>
</evidence>
<feature type="compositionally biased region" description="Basic and acidic residues" evidence="11">
    <location>
        <begin position="2896"/>
        <end position="2905"/>
    </location>
</feature>
<feature type="compositionally biased region" description="Polar residues" evidence="11">
    <location>
        <begin position="3466"/>
        <end position="3490"/>
    </location>
</feature>